<feature type="compositionally biased region" description="Basic and acidic residues" evidence="6">
    <location>
        <begin position="300"/>
        <end position="333"/>
    </location>
</feature>
<keyword evidence="5" id="KW-0413">Isomerase</keyword>
<dbReference type="InterPro" id="IPR015310">
    <property type="entry name" value="AHSA1-like_N"/>
</dbReference>
<evidence type="ECO:0000256" key="5">
    <source>
        <dbReference type="ARBA" id="ARBA00023235"/>
    </source>
</evidence>
<dbReference type="GO" id="GO:0001671">
    <property type="term" value="F:ATPase activator activity"/>
    <property type="evidence" value="ECO:0007669"/>
    <property type="project" value="InterPro"/>
</dbReference>
<evidence type="ECO:0000256" key="3">
    <source>
        <dbReference type="ARBA" id="ARBA00013194"/>
    </source>
</evidence>
<dbReference type="GO" id="GO:0003755">
    <property type="term" value="F:peptidyl-prolyl cis-trans isomerase activity"/>
    <property type="evidence" value="ECO:0007669"/>
    <property type="project" value="UniProtKB-EC"/>
</dbReference>
<feature type="region of interest" description="Disordered" evidence="6">
    <location>
        <begin position="300"/>
        <end position="413"/>
    </location>
</feature>
<dbReference type="SUPFAM" id="SSF103111">
    <property type="entry name" value="Activator of Hsp90 ATPase, Aha1"/>
    <property type="match status" value="1"/>
</dbReference>
<evidence type="ECO:0000313" key="8">
    <source>
        <dbReference type="EMBL" id="CAE0457980.1"/>
    </source>
</evidence>
<name>A0A7S3PWP1_9STRA</name>
<evidence type="ECO:0000256" key="2">
    <source>
        <dbReference type="ARBA" id="ARBA00006817"/>
    </source>
</evidence>
<dbReference type="Pfam" id="PF13181">
    <property type="entry name" value="TPR_8"/>
    <property type="match status" value="1"/>
</dbReference>
<feature type="compositionally biased region" description="Acidic residues" evidence="6">
    <location>
        <begin position="43"/>
        <end position="52"/>
    </location>
</feature>
<dbReference type="AlphaFoldDB" id="A0A7S3PWP1"/>
<keyword evidence="4" id="KW-0697">Rotamase</keyword>
<dbReference type="InterPro" id="IPR050754">
    <property type="entry name" value="FKBP4/5/8-like"/>
</dbReference>
<evidence type="ECO:0000256" key="4">
    <source>
        <dbReference type="ARBA" id="ARBA00023110"/>
    </source>
</evidence>
<dbReference type="GO" id="GO:0051087">
    <property type="term" value="F:protein-folding chaperone binding"/>
    <property type="evidence" value="ECO:0007669"/>
    <property type="project" value="InterPro"/>
</dbReference>
<feature type="domain" description="Activator of Hsp90 ATPase AHSA1-like N-terminal" evidence="7">
    <location>
        <begin position="414"/>
        <end position="548"/>
    </location>
</feature>
<protein>
    <recommendedName>
        <fullName evidence="3">peptidylprolyl isomerase</fullName>
        <ecNumber evidence="3">5.2.1.8</ecNumber>
    </recommendedName>
</protein>
<dbReference type="InterPro" id="IPR011990">
    <property type="entry name" value="TPR-like_helical_dom_sf"/>
</dbReference>
<evidence type="ECO:0000256" key="1">
    <source>
        <dbReference type="ARBA" id="ARBA00000971"/>
    </source>
</evidence>
<dbReference type="InterPro" id="IPR019734">
    <property type="entry name" value="TPR_rpt"/>
</dbReference>
<evidence type="ECO:0000259" key="7">
    <source>
        <dbReference type="SMART" id="SM01000"/>
    </source>
</evidence>
<feature type="compositionally biased region" description="Low complexity" evidence="6">
    <location>
        <begin position="396"/>
        <end position="405"/>
    </location>
</feature>
<proteinExistence type="inferred from homology"/>
<dbReference type="Gene3D" id="3.15.10.20">
    <property type="entry name" value="Activator of Hsp90 ATPase Aha1, N-terminal domain"/>
    <property type="match status" value="1"/>
</dbReference>
<accession>A0A7S3PWP1</accession>
<dbReference type="EMBL" id="HBIO01004113">
    <property type="protein sequence ID" value="CAE0457980.1"/>
    <property type="molecule type" value="Transcribed_RNA"/>
</dbReference>
<evidence type="ECO:0000256" key="6">
    <source>
        <dbReference type="SAM" id="MobiDB-lite"/>
    </source>
</evidence>
<feature type="region of interest" description="Disordered" evidence="6">
    <location>
        <begin position="1"/>
        <end position="82"/>
    </location>
</feature>
<dbReference type="SMART" id="SM00028">
    <property type="entry name" value="TPR"/>
    <property type="match status" value="3"/>
</dbReference>
<gene>
    <name evidence="8" type="ORF">CDEB00056_LOCUS2821</name>
</gene>
<dbReference type="EC" id="5.2.1.8" evidence="3"/>
<sequence length="548" mass="61798">MMDIDTPVVNEKNIEREANLEAPVDEGVSDLAKDQGSNGEGKEMDEENENDENGDKDADVNDDDKESIKTESTEAEPDDPNEILMKAVTHKDEGNSHFKSGDLVKASRSYRKGTSLLKNLNKENTGDEQVKVLLVNLQTNLSMVCFKQNKHQQSRDVATKALDIDSKNVKALYRRAAACRKLKDVDTAKKDLKLALQCDPTNRAVKKELIFVKKEADDLTKKKKAALSKAFSSKGGSFLYDDKEEAEKKKAQEKKLKEEAEKKAKEKRKVEWEDECVSLLSRGEEAITFEDYEKDIKKKKEEAEKARKKSKKEEEDKRAAERRALKKEAKKEESDDDDDELTEKELQMLRGYKKTSDGRTTSYFSREQTEEEKKLLGNIAPQRLEETPAPPQRLESTASSKSSSTWNQAGTWEEKDTSEWCNSSLTIFLKSARVEIGSLVGSIKEVKDLSGDASVAFVSGKKRYIFDYNASVKYSFHDGEDNRVASGTLQLPDISSTAMSDELEVNVLAWKKVPSEENLEAAVACRDALVCEIRHQVFAFVNAFNTEY</sequence>
<dbReference type="Gene3D" id="1.25.40.10">
    <property type="entry name" value="Tetratricopeptide repeat domain"/>
    <property type="match status" value="1"/>
</dbReference>
<organism evidence="8">
    <name type="scientific">Chaetoceros debilis</name>
    <dbReference type="NCBI Taxonomy" id="122233"/>
    <lineage>
        <taxon>Eukaryota</taxon>
        <taxon>Sar</taxon>
        <taxon>Stramenopiles</taxon>
        <taxon>Ochrophyta</taxon>
        <taxon>Bacillariophyta</taxon>
        <taxon>Coscinodiscophyceae</taxon>
        <taxon>Chaetocerotophycidae</taxon>
        <taxon>Chaetocerotales</taxon>
        <taxon>Chaetocerotaceae</taxon>
        <taxon>Chaetoceros</taxon>
    </lineage>
</organism>
<comment type="catalytic activity">
    <reaction evidence="1">
        <text>[protein]-peptidylproline (omega=180) = [protein]-peptidylproline (omega=0)</text>
        <dbReference type="Rhea" id="RHEA:16237"/>
        <dbReference type="Rhea" id="RHEA-COMP:10747"/>
        <dbReference type="Rhea" id="RHEA-COMP:10748"/>
        <dbReference type="ChEBI" id="CHEBI:83833"/>
        <dbReference type="ChEBI" id="CHEBI:83834"/>
        <dbReference type="EC" id="5.2.1.8"/>
    </reaction>
</comment>
<dbReference type="PANTHER" id="PTHR46512:SF9">
    <property type="entry name" value="PEPTIDYLPROLYL ISOMERASE"/>
    <property type="match status" value="1"/>
</dbReference>
<dbReference type="SMART" id="SM01000">
    <property type="entry name" value="Aha1_N"/>
    <property type="match status" value="1"/>
</dbReference>
<dbReference type="Pfam" id="PF09229">
    <property type="entry name" value="Aha1_N"/>
    <property type="match status" value="1"/>
</dbReference>
<reference evidence="8" key="1">
    <citation type="submission" date="2021-01" db="EMBL/GenBank/DDBJ databases">
        <authorList>
            <person name="Corre E."/>
            <person name="Pelletier E."/>
            <person name="Niang G."/>
            <person name="Scheremetjew M."/>
            <person name="Finn R."/>
            <person name="Kale V."/>
            <person name="Holt S."/>
            <person name="Cochrane G."/>
            <person name="Meng A."/>
            <person name="Brown T."/>
            <person name="Cohen L."/>
        </authorList>
    </citation>
    <scope>NUCLEOTIDE SEQUENCE</scope>
    <source>
        <strain evidence="8">MM31A-1</strain>
    </source>
</reference>
<dbReference type="SUPFAM" id="SSF48452">
    <property type="entry name" value="TPR-like"/>
    <property type="match status" value="1"/>
</dbReference>
<dbReference type="PANTHER" id="PTHR46512">
    <property type="entry name" value="PEPTIDYLPROLYL ISOMERASE"/>
    <property type="match status" value="1"/>
</dbReference>
<dbReference type="InterPro" id="IPR036338">
    <property type="entry name" value="Aha1"/>
</dbReference>
<comment type="similarity">
    <text evidence="2">Belongs to the AHA1 family.</text>
</comment>